<evidence type="ECO:0000313" key="1">
    <source>
        <dbReference type="EMBL" id="KIK61362.1"/>
    </source>
</evidence>
<protein>
    <submittedName>
        <fullName evidence="1">Uncharacterized protein</fullName>
    </submittedName>
</protein>
<dbReference type="EMBL" id="KN834771">
    <property type="protein sequence ID" value="KIK61362.1"/>
    <property type="molecule type" value="Genomic_DNA"/>
</dbReference>
<organism evidence="1 2">
    <name type="scientific">Collybiopsis luxurians FD-317 M1</name>
    <dbReference type="NCBI Taxonomy" id="944289"/>
    <lineage>
        <taxon>Eukaryota</taxon>
        <taxon>Fungi</taxon>
        <taxon>Dikarya</taxon>
        <taxon>Basidiomycota</taxon>
        <taxon>Agaricomycotina</taxon>
        <taxon>Agaricomycetes</taxon>
        <taxon>Agaricomycetidae</taxon>
        <taxon>Agaricales</taxon>
        <taxon>Marasmiineae</taxon>
        <taxon>Omphalotaceae</taxon>
        <taxon>Collybiopsis</taxon>
        <taxon>Collybiopsis luxurians</taxon>
    </lineage>
</organism>
<keyword evidence="2" id="KW-1185">Reference proteome</keyword>
<name>A0A0D0CQN2_9AGAR</name>
<sequence>MQPLWKLEINGSPCLAVSSAPVYTLQEMIGRTYYSPAVKTNMYLKVAKFFLENDKVYPGHWDSFQLWEGRGKFRKLRLFDQNGNFIIDPEELKSLELIYEEFEGYKKYGDREFCEKARKYWEKHDMEGKQQLHYEAMLHIKEKVEFIMAGDNLQ</sequence>
<gene>
    <name evidence="1" type="ORF">GYMLUDRAFT_581102</name>
</gene>
<proteinExistence type="predicted"/>
<accession>A0A0D0CQN2</accession>
<evidence type="ECO:0000313" key="2">
    <source>
        <dbReference type="Proteomes" id="UP000053593"/>
    </source>
</evidence>
<dbReference type="AlphaFoldDB" id="A0A0D0CQN2"/>
<dbReference type="Proteomes" id="UP000053593">
    <property type="component" value="Unassembled WGS sequence"/>
</dbReference>
<reference evidence="1 2" key="1">
    <citation type="submission" date="2014-04" db="EMBL/GenBank/DDBJ databases">
        <title>Evolutionary Origins and Diversification of the Mycorrhizal Mutualists.</title>
        <authorList>
            <consortium name="DOE Joint Genome Institute"/>
            <consortium name="Mycorrhizal Genomics Consortium"/>
            <person name="Kohler A."/>
            <person name="Kuo A."/>
            <person name="Nagy L.G."/>
            <person name="Floudas D."/>
            <person name="Copeland A."/>
            <person name="Barry K.W."/>
            <person name="Cichocki N."/>
            <person name="Veneault-Fourrey C."/>
            <person name="LaButti K."/>
            <person name="Lindquist E.A."/>
            <person name="Lipzen A."/>
            <person name="Lundell T."/>
            <person name="Morin E."/>
            <person name="Murat C."/>
            <person name="Riley R."/>
            <person name="Ohm R."/>
            <person name="Sun H."/>
            <person name="Tunlid A."/>
            <person name="Henrissat B."/>
            <person name="Grigoriev I.V."/>
            <person name="Hibbett D.S."/>
            <person name="Martin F."/>
        </authorList>
    </citation>
    <scope>NUCLEOTIDE SEQUENCE [LARGE SCALE GENOMIC DNA]</scope>
    <source>
        <strain evidence="1 2">FD-317 M1</strain>
    </source>
</reference>
<dbReference type="HOGENOM" id="CLU_1704428_0_0_1"/>